<comment type="caution">
    <text evidence="1">The sequence shown here is derived from an EMBL/GenBank/DDBJ whole genome shotgun (WGS) entry which is preliminary data.</text>
</comment>
<keyword evidence="2" id="KW-1185">Reference proteome</keyword>
<evidence type="ECO:0000313" key="2">
    <source>
        <dbReference type="Proteomes" id="UP001596042"/>
    </source>
</evidence>
<dbReference type="EMBL" id="JBHSEL010000095">
    <property type="protein sequence ID" value="MFC4625530.1"/>
    <property type="molecule type" value="Genomic_DNA"/>
</dbReference>
<protein>
    <submittedName>
        <fullName evidence="1">Uncharacterized protein</fullName>
    </submittedName>
</protein>
<accession>A0ABV9H7Q1</accession>
<proteinExistence type="predicted"/>
<sequence length="110" mass="12116">MNLTYSPDAVRIARGHPLAADEIFLAGIEAGMRELGRTADDDELREFAADWRVNFLAGQREERERWRQILEAPAAQLHPKAAIHLAANTDLDAKEALDALTLIAGSGRPN</sequence>
<dbReference type="Proteomes" id="UP001596042">
    <property type="component" value="Unassembled WGS sequence"/>
</dbReference>
<dbReference type="RefSeq" id="WP_374834304.1">
    <property type="nucleotide sequence ID" value="NZ_JBHEEZ010000046.1"/>
</dbReference>
<reference evidence="2" key="1">
    <citation type="journal article" date="2019" name="Int. J. Syst. Evol. Microbiol.">
        <title>The Global Catalogue of Microorganisms (GCM) 10K type strain sequencing project: providing services to taxonomists for standard genome sequencing and annotation.</title>
        <authorList>
            <consortium name="The Broad Institute Genomics Platform"/>
            <consortium name="The Broad Institute Genome Sequencing Center for Infectious Disease"/>
            <person name="Wu L."/>
            <person name="Ma J."/>
        </authorList>
    </citation>
    <scope>NUCLEOTIDE SEQUENCE [LARGE SCALE GENOMIC DNA]</scope>
    <source>
        <strain evidence="2">CGMCC 1.15731</strain>
    </source>
</reference>
<evidence type="ECO:0000313" key="1">
    <source>
        <dbReference type="EMBL" id="MFC4625530.1"/>
    </source>
</evidence>
<name>A0ABV9H7Q1_9HYPH</name>
<organism evidence="1 2">
    <name type="scientific">Daeguia caeni</name>
    <dbReference type="NCBI Taxonomy" id="439612"/>
    <lineage>
        <taxon>Bacteria</taxon>
        <taxon>Pseudomonadati</taxon>
        <taxon>Pseudomonadota</taxon>
        <taxon>Alphaproteobacteria</taxon>
        <taxon>Hyphomicrobiales</taxon>
        <taxon>Brucellaceae</taxon>
        <taxon>Daeguia</taxon>
    </lineage>
</organism>
<gene>
    <name evidence="1" type="ORF">ACFO1V_09930</name>
</gene>